<evidence type="ECO:0000313" key="2">
    <source>
        <dbReference type="EMBL" id="SVD29713.1"/>
    </source>
</evidence>
<name>A0A382U642_9ZZZZ</name>
<feature type="domain" description="NADP-dependent oxidoreductase" evidence="1">
    <location>
        <begin position="17"/>
        <end position="56"/>
    </location>
</feature>
<accession>A0A382U642</accession>
<dbReference type="EMBL" id="UINC01141771">
    <property type="protein sequence ID" value="SVD29713.1"/>
    <property type="molecule type" value="Genomic_DNA"/>
</dbReference>
<dbReference type="Pfam" id="PF00248">
    <property type="entry name" value="Aldo_ket_red"/>
    <property type="match status" value="1"/>
</dbReference>
<organism evidence="2">
    <name type="scientific">marine metagenome</name>
    <dbReference type="NCBI Taxonomy" id="408172"/>
    <lineage>
        <taxon>unclassified sequences</taxon>
        <taxon>metagenomes</taxon>
        <taxon>ecological metagenomes</taxon>
    </lineage>
</organism>
<dbReference type="AlphaFoldDB" id="A0A382U642"/>
<reference evidence="2" key="1">
    <citation type="submission" date="2018-05" db="EMBL/GenBank/DDBJ databases">
        <authorList>
            <person name="Lanie J.A."/>
            <person name="Ng W.-L."/>
            <person name="Kazmierczak K.M."/>
            <person name="Andrzejewski T.M."/>
            <person name="Davidsen T.M."/>
            <person name="Wayne K.J."/>
            <person name="Tettelin H."/>
            <person name="Glass J.I."/>
            <person name="Rusch D."/>
            <person name="Podicherti R."/>
            <person name="Tsui H.-C.T."/>
            <person name="Winkler M.E."/>
        </authorList>
    </citation>
    <scope>NUCLEOTIDE SEQUENCE</scope>
</reference>
<gene>
    <name evidence="2" type="ORF">METZ01_LOCUS382567</name>
</gene>
<dbReference type="InterPro" id="IPR023210">
    <property type="entry name" value="NADP_OxRdtase_dom"/>
</dbReference>
<dbReference type="Gene3D" id="3.20.20.100">
    <property type="entry name" value="NADP-dependent oxidoreductase domain"/>
    <property type="match status" value="1"/>
</dbReference>
<dbReference type="InterPro" id="IPR036812">
    <property type="entry name" value="NAD(P)_OxRdtase_dom_sf"/>
</dbReference>
<feature type="non-terminal residue" evidence="2">
    <location>
        <position position="56"/>
    </location>
</feature>
<dbReference type="SUPFAM" id="SSF51430">
    <property type="entry name" value="NAD(P)-linked oxidoreductase"/>
    <property type="match status" value="1"/>
</dbReference>
<proteinExistence type="predicted"/>
<sequence length="56" mass="6295">MKINKRKIGNTNIEVTELGMGTAPIGGWPIEVSENEAFNTLERAWEKGIRYFDTAP</sequence>
<protein>
    <recommendedName>
        <fullName evidence="1">NADP-dependent oxidoreductase domain-containing protein</fullName>
    </recommendedName>
</protein>
<evidence type="ECO:0000259" key="1">
    <source>
        <dbReference type="Pfam" id="PF00248"/>
    </source>
</evidence>